<accession>A0AAD6IQ34</accession>
<sequence length="291" mass="30787">MKTAVIALLAAPALASFNLLSLPGGRNNLPEIPAGTPENPACIAAINATIDCDPGLITGDFGDVGNSSATNDEELRKPAESKLDGTCTDTCLNSLRKWIRGGNGCEGETFLKYFDLLNATYFGMEMSVADVQQYYITASYWSKCLTDLNPEPNQSKYCLLKDKSARSYGITTVGYLNVTSPDTLCKQNSCATQFAYLSAPQKTIYKYDERNATNSDERNGELPTLTLEQACPGIDTSKYPTREENVAASALSGSGNGGSGGNGGSKNAGARVTVRGSTAFAVVIAMAAYLA</sequence>
<evidence type="ECO:0000256" key="1">
    <source>
        <dbReference type="SAM" id="MobiDB-lite"/>
    </source>
</evidence>
<comment type="caution">
    <text evidence="3">The sequence shown here is derived from an EMBL/GenBank/DDBJ whole genome shotgun (WGS) entry which is preliminary data.</text>
</comment>
<protein>
    <submittedName>
        <fullName evidence="3">Uncharacterized protein</fullName>
    </submittedName>
</protein>
<feature type="compositionally biased region" description="Gly residues" evidence="1">
    <location>
        <begin position="254"/>
        <end position="266"/>
    </location>
</feature>
<reference evidence="3" key="1">
    <citation type="submission" date="2023-01" db="EMBL/GenBank/DDBJ databases">
        <title>The chitinases involved in constricting ring structure development in the nematode-trapping fungus Drechslerella dactyloides.</title>
        <authorList>
            <person name="Wang R."/>
            <person name="Zhang L."/>
            <person name="Tang P."/>
            <person name="Li S."/>
            <person name="Liang L."/>
        </authorList>
    </citation>
    <scope>NUCLEOTIDE SEQUENCE</scope>
    <source>
        <strain evidence="3">YMF1.00031</strain>
    </source>
</reference>
<proteinExistence type="predicted"/>
<feature type="region of interest" description="Disordered" evidence="1">
    <location>
        <begin position="249"/>
        <end position="269"/>
    </location>
</feature>
<gene>
    <name evidence="3" type="ORF">Dda_8883</name>
</gene>
<feature type="signal peptide" evidence="2">
    <location>
        <begin position="1"/>
        <end position="15"/>
    </location>
</feature>
<dbReference type="EMBL" id="JAQGDS010000013">
    <property type="protein sequence ID" value="KAJ6256383.1"/>
    <property type="molecule type" value="Genomic_DNA"/>
</dbReference>
<evidence type="ECO:0000256" key="2">
    <source>
        <dbReference type="SAM" id="SignalP"/>
    </source>
</evidence>
<name>A0AAD6IQ34_DREDA</name>
<keyword evidence="4" id="KW-1185">Reference proteome</keyword>
<evidence type="ECO:0000313" key="4">
    <source>
        <dbReference type="Proteomes" id="UP001221413"/>
    </source>
</evidence>
<dbReference type="Proteomes" id="UP001221413">
    <property type="component" value="Unassembled WGS sequence"/>
</dbReference>
<organism evidence="3 4">
    <name type="scientific">Drechslerella dactyloides</name>
    <name type="common">Nematode-trapping fungus</name>
    <name type="synonym">Arthrobotrys dactyloides</name>
    <dbReference type="NCBI Taxonomy" id="74499"/>
    <lineage>
        <taxon>Eukaryota</taxon>
        <taxon>Fungi</taxon>
        <taxon>Dikarya</taxon>
        <taxon>Ascomycota</taxon>
        <taxon>Pezizomycotina</taxon>
        <taxon>Orbiliomycetes</taxon>
        <taxon>Orbiliales</taxon>
        <taxon>Orbiliaceae</taxon>
        <taxon>Drechslerella</taxon>
    </lineage>
</organism>
<feature type="chain" id="PRO_5042141770" evidence="2">
    <location>
        <begin position="16"/>
        <end position="291"/>
    </location>
</feature>
<evidence type="ECO:0000313" key="3">
    <source>
        <dbReference type="EMBL" id="KAJ6256383.1"/>
    </source>
</evidence>
<keyword evidence="2" id="KW-0732">Signal</keyword>
<dbReference type="AlphaFoldDB" id="A0AAD6IQ34"/>